<evidence type="ECO:0008006" key="9">
    <source>
        <dbReference type="Google" id="ProtNLM"/>
    </source>
</evidence>
<evidence type="ECO:0000259" key="5">
    <source>
        <dbReference type="Pfam" id="PF01764"/>
    </source>
</evidence>
<dbReference type="Proteomes" id="UP000016936">
    <property type="component" value="Unassembled WGS sequence"/>
</dbReference>
<dbReference type="Pfam" id="PF01764">
    <property type="entry name" value="Lipase_3"/>
    <property type="match status" value="1"/>
</dbReference>
<proteinExistence type="inferred from homology"/>
<dbReference type="GO" id="GO:0005525">
    <property type="term" value="F:GTP binding"/>
    <property type="evidence" value="ECO:0007669"/>
    <property type="project" value="InterPro"/>
</dbReference>
<dbReference type="EMBL" id="KB445573">
    <property type="protein sequence ID" value="EMD93596.1"/>
    <property type="molecule type" value="Genomic_DNA"/>
</dbReference>
<name>M2UIT4_COCH5</name>
<keyword evidence="4" id="KW-0472">Membrane</keyword>
<dbReference type="PANTHER" id="PTHR45856">
    <property type="entry name" value="ALPHA/BETA-HYDROLASES SUPERFAMILY PROTEIN"/>
    <property type="match status" value="1"/>
</dbReference>
<feature type="transmembrane region" description="Helical" evidence="4">
    <location>
        <begin position="757"/>
        <end position="777"/>
    </location>
</feature>
<dbReference type="SUPFAM" id="SSF52540">
    <property type="entry name" value="P-loop containing nucleoside triphosphate hydrolases"/>
    <property type="match status" value="1"/>
</dbReference>
<comment type="catalytic activity">
    <reaction evidence="2">
        <text>a diacylglycerol + H2O = a monoacylglycerol + a fatty acid + H(+)</text>
        <dbReference type="Rhea" id="RHEA:32731"/>
        <dbReference type="ChEBI" id="CHEBI:15377"/>
        <dbReference type="ChEBI" id="CHEBI:15378"/>
        <dbReference type="ChEBI" id="CHEBI:17408"/>
        <dbReference type="ChEBI" id="CHEBI:18035"/>
        <dbReference type="ChEBI" id="CHEBI:28868"/>
    </reaction>
</comment>
<feature type="transmembrane region" description="Helical" evidence="4">
    <location>
        <begin position="727"/>
        <end position="745"/>
    </location>
</feature>
<dbReference type="Gene3D" id="3.40.50.300">
    <property type="entry name" value="P-loop containing nucleotide triphosphate hydrolases"/>
    <property type="match status" value="1"/>
</dbReference>
<protein>
    <recommendedName>
        <fullName evidence="9">Fungal lipase-like domain-containing protein</fullName>
    </recommendedName>
</protein>
<dbReference type="InterPro" id="IPR029058">
    <property type="entry name" value="AB_hydrolase_fold"/>
</dbReference>
<evidence type="ECO:0000313" key="8">
    <source>
        <dbReference type="Proteomes" id="UP000016936"/>
    </source>
</evidence>
<organism evidence="7 8">
    <name type="scientific">Cochliobolus heterostrophus (strain C5 / ATCC 48332 / race O)</name>
    <name type="common">Southern corn leaf blight fungus</name>
    <name type="synonym">Bipolaris maydis</name>
    <dbReference type="NCBI Taxonomy" id="701091"/>
    <lineage>
        <taxon>Eukaryota</taxon>
        <taxon>Fungi</taxon>
        <taxon>Dikarya</taxon>
        <taxon>Ascomycota</taxon>
        <taxon>Pezizomycotina</taxon>
        <taxon>Dothideomycetes</taxon>
        <taxon>Pleosporomycetidae</taxon>
        <taxon>Pleosporales</taxon>
        <taxon>Pleosporineae</taxon>
        <taxon>Pleosporaceae</taxon>
        <taxon>Bipolaris</taxon>
    </lineage>
</organism>
<dbReference type="eggNOG" id="ENOG502QQK6">
    <property type="taxonomic scope" value="Eukaryota"/>
</dbReference>
<dbReference type="AlphaFoldDB" id="M2UIT4"/>
<dbReference type="SUPFAM" id="SSF53474">
    <property type="entry name" value="alpha/beta-Hydrolases"/>
    <property type="match status" value="1"/>
</dbReference>
<reference evidence="8" key="2">
    <citation type="journal article" date="2013" name="PLoS Genet.">
        <title>Comparative genome structure, secondary metabolite, and effector coding capacity across Cochliobolus pathogens.</title>
        <authorList>
            <person name="Condon B.J."/>
            <person name="Leng Y."/>
            <person name="Wu D."/>
            <person name="Bushley K.E."/>
            <person name="Ohm R.A."/>
            <person name="Otillar R."/>
            <person name="Martin J."/>
            <person name="Schackwitz W."/>
            <person name="Grimwood J."/>
            <person name="MohdZainudin N."/>
            <person name="Xue C."/>
            <person name="Wang R."/>
            <person name="Manning V.A."/>
            <person name="Dhillon B."/>
            <person name="Tu Z.J."/>
            <person name="Steffenson B.J."/>
            <person name="Salamov A."/>
            <person name="Sun H."/>
            <person name="Lowry S."/>
            <person name="LaButti K."/>
            <person name="Han J."/>
            <person name="Copeland A."/>
            <person name="Lindquist E."/>
            <person name="Barry K."/>
            <person name="Schmutz J."/>
            <person name="Baker S.E."/>
            <person name="Ciuffetti L.M."/>
            <person name="Grigoriev I.V."/>
            <person name="Zhong S."/>
            <person name="Turgeon B.G."/>
        </authorList>
    </citation>
    <scope>NUCLEOTIDE SEQUENCE [LARGE SCALE GENOMIC DNA]</scope>
    <source>
        <strain evidence="8">C5 / ATCC 48332 / race O</strain>
    </source>
</reference>
<keyword evidence="8" id="KW-1185">Reference proteome</keyword>
<dbReference type="HOGENOM" id="CLU_280604_0_0_1"/>
<gene>
    <name evidence="7" type="ORF">COCHEDRAFT_1223290</name>
</gene>
<comment type="catalytic activity">
    <reaction evidence="3">
        <text>a monoacylglycerol + H2O = glycerol + a fatty acid + H(+)</text>
        <dbReference type="Rhea" id="RHEA:15245"/>
        <dbReference type="ChEBI" id="CHEBI:15377"/>
        <dbReference type="ChEBI" id="CHEBI:15378"/>
        <dbReference type="ChEBI" id="CHEBI:17408"/>
        <dbReference type="ChEBI" id="CHEBI:17754"/>
        <dbReference type="ChEBI" id="CHEBI:28868"/>
    </reaction>
</comment>
<accession>M2UIT4</accession>
<evidence type="ECO:0000259" key="6">
    <source>
        <dbReference type="Pfam" id="PF01926"/>
    </source>
</evidence>
<feature type="domain" description="Fungal lipase-type" evidence="5">
    <location>
        <begin position="96"/>
        <end position="235"/>
    </location>
</feature>
<dbReference type="Pfam" id="PF01926">
    <property type="entry name" value="MMR_HSR1"/>
    <property type="match status" value="1"/>
</dbReference>
<keyword evidence="4" id="KW-0812">Transmembrane</keyword>
<dbReference type="InterPro" id="IPR027417">
    <property type="entry name" value="P-loop_NTPase"/>
</dbReference>
<evidence type="ECO:0000256" key="3">
    <source>
        <dbReference type="ARBA" id="ARBA00048461"/>
    </source>
</evidence>
<evidence type="ECO:0000256" key="1">
    <source>
        <dbReference type="ARBA" id="ARBA00043996"/>
    </source>
</evidence>
<evidence type="ECO:0000313" key="7">
    <source>
        <dbReference type="EMBL" id="EMD93596.1"/>
    </source>
</evidence>
<evidence type="ECO:0000256" key="4">
    <source>
        <dbReference type="SAM" id="Phobius"/>
    </source>
</evidence>
<dbReference type="CDD" id="cd00519">
    <property type="entry name" value="Lipase_3"/>
    <property type="match status" value="1"/>
</dbReference>
<dbReference type="InterPro" id="IPR002921">
    <property type="entry name" value="Fungal_lipase-type"/>
</dbReference>
<dbReference type="InterPro" id="IPR006073">
    <property type="entry name" value="GTP-bd"/>
</dbReference>
<comment type="similarity">
    <text evidence="1">Belongs to the AB hydrolase superfamily. Lipase family. Class 3 subfamily.</text>
</comment>
<keyword evidence="4" id="KW-1133">Transmembrane helix</keyword>
<dbReference type="InterPro" id="IPR051218">
    <property type="entry name" value="Sec_MonoDiacylglyc_Lipase"/>
</dbReference>
<dbReference type="PANTHER" id="PTHR45856:SF24">
    <property type="entry name" value="FUNGAL LIPASE-LIKE DOMAIN-CONTAINING PROTEIN"/>
    <property type="match status" value="1"/>
</dbReference>
<feature type="domain" description="G" evidence="6">
    <location>
        <begin position="889"/>
        <end position="1002"/>
    </location>
</feature>
<evidence type="ECO:0000256" key="2">
    <source>
        <dbReference type="ARBA" id="ARBA00047591"/>
    </source>
</evidence>
<dbReference type="Gene3D" id="3.40.50.1820">
    <property type="entry name" value="alpha/beta hydrolase"/>
    <property type="match status" value="1"/>
</dbReference>
<dbReference type="OMA" id="HYFHCVK"/>
<sequence length="1138" mass="128151">MDALPKLSSQYLDFKNHEEGLTEDDLQFKALTLYGASIVSSLCYEDEFSQAWQGQKFQRAREANIISEILPVGRQTPGPAQTTPLLAWSVRLQTVFIGFRGTQTAQDVMTSMNVAKVTSPDLATSFHSGFFQQAYPFSVLVKELADKFRVVVCGHSLGGALATIAAYHAMVRYHVDAVQNTWERNSIHTRISVVTFGAPAMMFLQTPGTTAEMRKDLKKNVHHIINPDDIVPFAANWLLHKKNRAVSKTEQIIMEWLNTTNPSLGVAAFAAFKVLGMWKDNENNLAHYGSLYRLYPYEGNSGRTRQCTLVTAEGLIPSSPVLKSEHGLEFHCMDHYHDCMVNTIDWVRDSHNAIFPETKTLEDFRKTCMEPFEITDCEGIVHEDKVTITAKVKPFLARFFIKSVSHRMDKNGLRVFVNHFEFTNTASENQTQIHIRQYIHPNESIKTFTEMADAMQSLRIRTSFNKTVQIHVKEMKHVSMQDVSLTTTFESIRHAMIVALADQMEKVYGLKSETQTKGTEEGSSVDVERLEESRRLTRKADDIAKSIDMLVAHSSPHLVKAKLQDATQIVNQCWRTEVQHARSMDEKTRTGAYISETSALKMAENSDLIPDDCSEELRGLITRMHEDFKAANIRSPYTEETWTNQGQPKMSTQCRDIPSLTDTLRDFGSRLYTRTHITDPDKRIERAIKEVGEVLAVMRFCHIIIITQLDAPDGWCFKVFKEHVMKGVGMVASLATGAYTLYTTAGSVWSMYAMPSIALATGWAAFAGAVGVAAGFISCSMSAVAVEQLPHGPRHEQEMSFNPLLSMTIAALGGNPHSSGNPEASLTALLEQQSSKLEDFEYWKKRLEEGTRNDRSGLKYVPTLFWAKWMHDVARVGQLRTLVSKRLYIGIEGPTGVGKSSLLTTLIGENVFGAGSGISNRTMDLQSYSPPSLKAVFNDVPGCDDEAPHIREMARLFREMMGIIIFVIPSENVRSESTNTLLKGIAQFIRQRERPRPFRVLLNRVDGNIDEEYPNEVKKQMIELKKVVVAKIKEFGPFPENYVIQTRQAIPGGIKLGFETIEDVVYPFSTYAQMSRQYKKTLSDCDSNVRRYIKDQDKFALLFQLAESNTIWDIESLRGWLRGLAPDSVPKNTGRVPP</sequence>
<reference evidence="7 8" key="1">
    <citation type="journal article" date="2012" name="PLoS Pathog.">
        <title>Diverse lifestyles and strategies of plant pathogenesis encoded in the genomes of eighteen Dothideomycetes fungi.</title>
        <authorList>
            <person name="Ohm R.A."/>
            <person name="Feau N."/>
            <person name="Henrissat B."/>
            <person name="Schoch C.L."/>
            <person name="Horwitz B.A."/>
            <person name="Barry K.W."/>
            <person name="Condon B.J."/>
            <person name="Copeland A.C."/>
            <person name="Dhillon B."/>
            <person name="Glaser F."/>
            <person name="Hesse C.N."/>
            <person name="Kosti I."/>
            <person name="LaButti K."/>
            <person name="Lindquist E.A."/>
            <person name="Lucas S."/>
            <person name="Salamov A.A."/>
            <person name="Bradshaw R.E."/>
            <person name="Ciuffetti L."/>
            <person name="Hamelin R.C."/>
            <person name="Kema G.H.J."/>
            <person name="Lawrence C."/>
            <person name="Scott J.A."/>
            <person name="Spatafora J.W."/>
            <person name="Turgeon B.G."/>
            <person name="de Wit P.J.G.M."/>
            <person name="Zhong S."/>
            <person name="Goodwin S.B."/>
            <person name="Grigoriev I.V."/>
        </authorList>
    </citation>
    <scope>NUCLEOTIDE SEQUENCE [LARGE SCALE GENOMIC DNA]</scope>
    <source>
        <strain evidence="8">C5 / ATCC 48332 / race O</strain>
    </source>
</reference>
<dbReference type="GO" id="GO:0006629">
    <property type="term" value="P:lipid metabolic process"/>
    <property type="evidence" value="ECO:0007669"/>
    <property type="project" value="InterPro"/>
</dbReference>